<sequence length="34" mass="3824">MRLMTPSPVYPANEPTLRSDSRRLVKFGSCPETS</sequence>
<dbReference type="GeneID" id="55618512"/>
<dbReference type="KEGG" id="vg:55618512"/>
<protein>
    <submittedName>
        <fullName evidence="2">Uncharacterized protein</fullName>
    </submittedName>
</protein>
<evidence type="ECO:0000313" key="3">
    <source>
        <dbReference type="Proteomes" id="UP000327388"/>
    </source>
</evidence>
<name>A0A5J6T9Y1_9CAUD</name>
<reference evidence="2 3" key="1">
    <citation type="submission" date="2019-05" db="EMBL/GenBank/DDBJ databases">
        <title>Whole genome sequence analysis of broad host range Salmonella enterica bacteriophages.</title>
        <authorList>
            <person name="Bhandare S.G."/>
            <person name="Colavecchio A."/>
            <person name="Emond-Rheault J.-G."/>
            <person name="Hamel J."/>
            <person name="Kukavica-Ibrulj I."/>
            <person name="Boyle B."/>
            <person name="Levesque R.C."/>
            <person name="Goodridge L."/>
        </authorList>
    </citation>
    <scope>NUCLEOTIDE SEQUENCE [LARGE SCALE GENOMIC DNA]</scope>
</reference>
<proteinExistence type="predicted"/>
<dbReference type="Proteomes" id="UP000327388">
    <property type="component" value="Segment"/>
</dbReference>
<dbReference type="EMBL" id="MK947459">
    <property type="protein sequence ID" value="QFG07621.1"/>
    <property type="molecule type" value="Genomic_DNA"/>
</dbReference>
<dbReference type="RefSeq" id="YP_009848094.1">
    <property type="nucleotide sequence ID" value="NC_048781.1"/>
</dbReference>
<evidence type="ECO:0000256" key="1">
    <source>
        <dbReference type="SAM" id="MobiDB-lite"/>
    </source>
</evidence>
<accession>A0A5J6T9Y1</accession>
<keyword evidence="3" id="KW-1185">Reference proteome</keyword>
<evidence type="ECO:0000313" key="2">
    <source>
        <dbReference type="EMBL" id="QFG07621.1"/>
    </source>
</evidence>
<organism evidence="2 3">
    <name type="scientific">Salmonella phage vB_SenS_SB13</name>
    <dbReference type="NCBI Taxonomy" id="2591135"/>
    <lineage>
        <taxon>Viruses</taxon>
        <taxon>Duplodnaviria</taxon>
        <taxon>Heunggongvirae</taxon>
        <taxon>Uroviricota</taxon>
        <taxon>Caudoviricetes</taxon>
        <taxon>Demerecviridae</taxon>
        <taxon>Markadamsvirinae</taxon>
        <taxon>Epseptimavirus</taxon>
        <taxon>Epseptimavirus SB13</taxon>
    </lineage>
</organism>
<feature type="region of interest" description="Disordered" evidence="1">
    <location>
        <begin position="1"/>
        <end position="34"/>
    </location>
</feature>